<keyword evidence="4" id="KW-1185">Reference proteome</keyword>
<dbReference type="NCBIfam" id="TIGR02532">
    <property type="entry name" value="IV_pilin_GFxxxE"/>
    <property type="match status" value="1"/>
</dbReference>
<evidence type="ECO:0000259" key="2">
    <source>
        <dbReference type="Pfam" id="PF07596"/>
    </source>
</evidence>
<dbReference type="AlphaFoldDB" id="A0A6C2YKN5"/>
<dbReference type="Proteomes" id="UP000464378">
    <property type="component" value="Chromosome"/>
</dbReference>
<dbReference type="EMBL" id="LR593887">
    <property type="protein sequence ID" value="VTR99107.1"/>
    <property type="molecule type" value="Genomic_DNA"/>
</dbReference>
<protein>
    <recommendedName>
        <fullName evidence="2">DUF1559 domain-containing protein</fullName>
    </recommendedName>
</protein>
<dbReference type="InterPro" id="IPR012902">
    <property type="entry name" value="N_methyl_site"/>
</dbReference>
<proteinExistence type="predicted"/>
<dbReference type="PANTHER" id="PTHR30093:SF2">
    <property type="entry name" value="TYPE II SECRETION SYSTEM PROTEIN H"/>
    <property type="match status" value="1"/>
</dbReference>
<dbReference type="InParanoid" id="A0A6C2YKN5"/>
<dbReference type="Pfam" id="PF07596">
    <property type="entry name" value="SBP_bac_10"/>
    <property type="match status" value="1"/>
</dbReference>
<dbReference type="InterPro" id="IPR045584">
    <property type="entry name" value="Pilin-like"/>
</dbReference>
<evidence type="ECO:0000313" key="4">
    <source>
        <dbReference type="Proteomes" id="UP000464378"/>
    </source>
</evidence>
<reference evidence="3" key="1">
    <citation type="submission" date="2019-04" db="EMBL/GenBank/DDBJ databases">
        <authorList>
            <consortium name="Science for Life Laboratories"/>
        </authorList>
    </citation>
    <scope>NUCLEOTIDE SEQUENCE</scope>
    <source>
        <strain evidence="3">MBLW1</strain>
    </source>
</reference>
<keyword evidence="1" id="KW-0812">Transmembrane</keyword>
<organism evidence="3">
    <name type="scientific">Tuwongella immobilis</name>
    <dbReference type="NCBI Taxonomy" id="692036"/>
    <lineage>
        <taxon>Bacteria</taxon>
        <taxon>Pseudomonadati</taxon>
        <taxon>Planctomycetota</taxon>
        <taxon>Planctomycetia</taxon>
        <taxon>Gemmatales</taxon>
        <taxon>Gemmataceae</taxon>
        <taxon>Tuwongella</taxon>
    </lineage>
</organism>
<accession>A0A6C2YKN5</accession>
<dbReference type="EMBL" id="LR586016">
    <property type="protein sequence ID" value="VIP01673.1"/>
    <property type="molecule type" value="Genomic_DNA"/>
</dbReference>
<feature type="domain" description="DUF1559" evidence="2">
    <location>
        <begin position="31"/>
        <end position="276"/>
    </location>
</feature>
<dbReference type="PANTHER" id="PTHR30093">
    <property type="entry name" value="GENERAL SECRETION PATHWAY PROTEIN G"/>
    <property type="match status" value="1"/>
</dbReference>
<keyword evidence="1" id="KW-1133">Transmembrane helix</keyword>
<keyword evidence="1" id="KW-0472">Membrane</keyword>
<sequence>MTRRKGFTLIELLVVIAIIAILIGLLLPAVQKVREAAARMTCSNNLKQISLATHSFESANARLPAMSNPVGNGTGPRGSIMYALLPYMEQENLFRLHAAANGITQPIAANSIKAFLCPSDPFAGTGTVSSTVNGVTGLYGTTSYNANSGLFSTPNSNGRPDQTTWNWTAPKFATLVTIPDGTSNTIAITERVVNAEGVTVVRDVAPEFGLEGFRWSGPSFANYQAVYPGGEFTWSFRAPQIGRTTGLIRWYPSSAHTGAILCGLMDGSVRTINTSVSVDTFWRACRPDDGAVLGADW</sequence>
<evidence type="ECO:0000313" key="3">
    <source>
        <dbReference type="EMBL" id="VIP01673.1"/>
    </source>
</evidence>
<gene>
    <name evidence="3" type="ORF">GMBLW1_22870</name>
</gene>
<dbReference type="RefSeq" id="WP_162661219.1">
    <property type="nucleotide sequence ID" value="NZ_LR593887.1"/>
</dbReference>
<dbReference type="Pfam" id="PF07963">
    <property type="entry name" value="N_methyl"/>
    <property type="match status" value="1"/>
</dbReference>
<feature type="transmembrane region" description="Helical" evidence="1">
    <location>
        <begin position="12"/>
        <end position="30"/>
    </location>
</feature>
<evidence type="ECO:0000256" key="1">
    <source>
        <dbReference type="SAM" id="Phobius"/>
    </source>
</evidence>
<dbReference type="KEGG" id="tim:GMBLW1_22870"/>
<dbReference type="Gene3D" id="3.30.700.10">
    <property type="entry name" value="Glycoprotein, Type 4 Pilin"/>
    <property type="match status" value="1"/>
</dbReference>
<dbReference type="InterPro" id="IPR011453">
    <property type="entry name" value="DUF1559"/>
</dbReference>
<name>A0A6C2YKN5_9BACT</name>
<dbReference type="SUPFAM" id="SSF54523">
    <property type="entry name" value="Pili subunits"/>
    <property type="match status" value="1"/>
</dbReference>
<dbReference type="PROSITE" id="PS00409">
    <property type="entry name" value="PROKAR_NTER_METHYL"/>
    <property type="match status" value="1"/>
</dbReference>